<proteinExistence type="predicted"/>
<accession>A0A0J8TJS7</accession>
<sequence>MDRDRYDRRYDEGRRGGESYRPADRLPRRSPRPDIRFGRSPVRNRSPPPIRPTADTWAPSDRARPRSRSPGAFRRRSRSPPYRGGDRASGYGGRPRSPPPPRRFSPRRENGRSPPRSYRRSRSPPAYASRRSSFSRGGSPGCQKRAPRSVTHRDERIASPPRSRYDRPRSPPIRPEESRVYDHMRPRSPDRRDGWRESYGGRSWRRRSPSPLARSGPNSGPGSSSTSRRSSPPPRTDRGRGYGSSISQAPAYSSRAHPSSTLPPRSPPPPFSSKPLSRPGGPVETRPSRPHSPPRGPRSGLSNTPSNSRALEPSPGASVERERDFGWTPRPASREPSSQIPINDNQMAKTIPPRAPSSNSAQAISPPPGPSGPKGAEMSVRGGHAALLSAPTRPKGAAGPHYSREPVPRDSPRGGSLRRPNHGPPYHGPPPGSRGARSPSSWDKLSRESATGALRSELAEGHLQRMAEGDDIGGGAAF</sequence>
<dbReference type="Proteomes" id="UP000054559">
    <property type="component" value="Unassembled WGS sequence"/>
</dbReference>
<reference evidence="3" key="1">
    <citation type="journal article" date="2010" name="Genome Res.">
        <title>Population genomic sequencing of Coccidioides fungi reveals recent hybridization and transposon control.</title>
        <authorList>
            <person name="Neafsey D.E."/>
            <person name="Barker B.M."/>
            <person name="Sharpton T.J."/>
            <person name="Stajich J.E."/>
            <person name="Park D.J."/>
            <person name="Whiston E."/>
            <person name="Hung C.-Y."/>
            <person name="McMahan C."/>
            <person name="White J."/>
            <person name="Sykes S."/>
            <person name="Heiman D."/>
            <person name="Young S."/>
            <person name="Zeng Q."/>
            <person name="Abouelleil A."/>
            <person name="Aftuck L."/>
            <person name="Bessette D."/>
            <person name="Brown A."/>
            <person name="FitzGerald M."/>
            <person name="Lui A."/>
            <person name="Macdonald J.P."/>
            <person name="Priest M."/>
            <person name="Orbach M.J."/>
            <person name="Galgiani J.N."/>
            <person name="Kirkland T.N."/>
            <person name="Cole G.T."/>
            <person name="Birren B.W."/>
            <person name="Henn M.R."/>
            <person name="Taylor J.W."/>
            <person name="Rounsley S.D."/>
        </authorList>
    </citation>
    <scope>NUCLEOTIDE SEQUENCE [LARGE SCALE GENOMIC DNA]</scope>
    <source>
        <strain evidence="3">RMSCC 3703</strain>
    </source>
</reference>
<dbReference type="AlphaFoldDB" id="A0A0J8TJS7"/>
<feature type="compositionally biased region" description="Pro residues" evidence="1">
    <location>
        <begin position="422"/>
        <end position="432"/>
    </location>
</feature>
<feature type="compositionally biased region" description="Basic and acidic residues" evidence="1">
    <location>
        <begin position="151"/>
        <end position="196"/>
    </location>
</feature>
<feature type="compositionally biased region" description="Basic and acidic residues" evidence="1">
    <location>
        <begin position="402"/>
        <end position="412"/>
    </location>
</feature>
<feature type="compositionally biased region" description="Low complexity" evidence="1">
    <location>
        <begin position="123"/>
        <end position="137"/>
    </location>
</feature>
<dbReference type="STRING" id="454286.A0A0J8TJS7"/>
<feature type="compositionally biased region" description="Low complexity" evidence="1">
    <location>
        <begin position="209"/>
        <end position="230"/>
    </location>
</feature>
<feature type="region of interest" description="Disordered" evidence="1">
    <location>
        <begin position="1"/>
        <end position="478"/>
    </location>
</feature>
<evidence type="ECO:0000313" key="2">
    <source>
        <dbReference type="EMBL" id="KMU73982.1"/>
    </source>
</evidence>
<gene>
    <name evidence="2" type="ORF">CISG_03960</name>
</gene>
<evidence type="ECO:0000256" key="1">
    <source>
        <dbReference type="SAM" id="MobiDB-lite"/>
    </source>
</evidence>
<name>A0A0J8TJS7_COCIT</name>
<feature type="compositionally biased region" description="Polar residues" evidence="1">
    <location>
        <begin position="335"/>
        <end position="348"/>
    </location>
</feature>
<dbReference type="EMBL" id="DS268132">
    <property type="protein sequence ID" value="KMU73982.1"/>
    <property type="molecule type" value="Genomic_DNA"/>
</dbReference>
<protein>
    <submittedName>
        <fullName evidence="2">Uncharacterized protein</fullName>
    </submittedName>
</protein>
<evidence type="ECO:0000313" key="3">
    <source>
        <dbReference type="Proteomes" id="UP000054559"/>
    </source>
</evidence>
<feature type="compositionally biased region" description="Basic and acidic residues" evidence="1">
    <location>
        <begin position="1"/>
        <end position="37"/>
    </location>
</feature>
<dbReference type="OrthoDB" id="5424692at2759"/>
<feature type="compositionally biased region" description="Basic and acidic residues" evidence="1">
    <location>
        <begin position="457"/>
        <end position="468"/>
    </location>
</feature>
<organism evidence="2 3">
    <name type="scientific">Coccidioides immitis RMSCC 3703</name>
    <dbReference type="NCBI Taxonomy" id="454286"/>
    <lineage>
        <taxon>Eukaryota</taxon>
        <taxon>Fungi</taxon>
        <taxon>Dikarya</taxon>
        <taxon>Ascomycota</taxon>
        <taxon>Pezizomycotina</taxon>
        <taxon>Eurotiomycetes</taxon>
        <taxon>Eurotiomycetidae</taxon>
        <taxon>Onygenales</taxon>
        <taxon>Onygenaceae</taxon>
        <taxon>Coccidioides</taxon>
    </lineage>
</organism>